<organism evidence="1 2">
    <name type="scientific">Bosea lathyri</name>
    <dbReference type="NCBI Taxonomy" id="1036778"/>
    <lineage>
        <taxon>Bacteria</taxon>
        <taxon>Pseudomonadati</taxon>
        <taxon>Pseudomonadota</taxon>
        <taxon>Alphaproteobacteria</taxon>
        <taxon>Hyphomicrobiales</taxon>
        <taxon>Boseaceae</taxon>
        <taxon>Bosea</taxon>
    </lineage>
</organism>
<dbReference type="EMBL" id="FNUY01000008">
    <property type="protein sequence ID" value="SEG66295.1"/>
    <property type="molecule type" value="Genomic_DNA"/>
</dbReference>
<dbReference type="Proteomes" id="UP000236743">
    <property type="component" value="Unassembled WGS sequence"/>
</dbReference>
<protein>
    <submittedName>
        <fullName evidence="1">Uncharacterized protein</fullName>
    </submittedName>
</protein>
<evidence type="ECO:0000313" key="2">
    <source>
        <dbReference type="Proteomes" id="UP000236743"/>
    </source>
</evidence>
<proteinExistence type="predicted"/>
<name>A0A1H6C0W0_9HYPH</name>
<keyword evidence="2" id="KW-1185">Reference proteome</keyword>
<gene>
    <name evidence="1" type="ORF">SAMN04488115_108254</name>
</gene>
<reference evidence="1 2" key="1">
    <citation type="submission" date="2016-10" db="EMBL/GenBank/DDBJ databases">
        <authorList>
            <person name="de Groot N.N."/>
        </authorList>
    </citation>
    <scope>NUCLEOTIDE SEQUENCE [LARGE SCALE GENOMIC DNA]</scope>
    <source>
        <strain evidence="1 2">DSM 26656</strain>
    </source>
</reference>
<evidence type="ECO:0000313" key="1">
    <source>
        <dbReference type="EMBL" id="SEG66295.1"/>
    </source>
</evidence>
<accession>A0A1H6C0W0</accession>
<dbReference type="AlphaFoldDB" id="A0A1H6C0W0"/>
<sequence>MPAMQTVSLVLTLSRPYNICVRWGAVEAERCAGANPSNLIRVMPAKGTVFGS</sequence>